<dbReference type="GeneID" id="43652372"/>
<evidence type="ECO:0000313" key="2">
    <source>
        <dbReference type="Proteomes" id="UP000326268"/>
    </source>
</evidence>
<dbReference type="RefSeq" id="XP_031924789.1">
    <property type="nucleotide sequence ID" value="XM_032067926.1"/>
</dbReference>
<gene>
    <name evidence="1" type="ORF">BDV27DRAFT_132656</name>
</gene>
<accession>A0A5N6ZWH0</accession>
<proteinExistence type="predicted"/>
<protein>
    <submittedName>
        <fullName evidence="1">Uncharacterized protein</fullName>
    </submittedName>
</protein>
<sequence length="61" mass="6579">MDGSLFSSGSFLRWGDDFTPLNDSMSAENAFTGVLEESINQGLSFLPLNGISRPVGPLETR</sequence>
<evidence type="ECO:0000313" key="1">
    <source>
        <dbReference type="EMBL" id="KAE8361708.1"/>
    </source>
</evidence>
<dbReference type="OrthoDB" id="5423818at2759"/>
<dbReference type="EMBL" id="ML737726">
    <property type="protein sequence ID" value="KAE8361708.1"/>
    <property type="molecule type" value="Genomic_DNA"/>
</dbReference>
<organism evidence="1 2">
    <name type="scientific">Aspergillus caelatus</name>
    <dbReference type="NCBI Taxonomy" id="61420"/>
    <lineage>
        <taxon>Eukaryota</taxon>
        <taxon>Fungi</taxon>
        <taxon>Dikarya</taxon>
        <taxon>Ascomycota</taxon>
        <taxon>Pezizomycotina</taxon>
        <taxon>Eurotiomycetes</taxon>
        <taxon>Eurotiomycetidae</taxon>
        <taxon>Eurotiales</taxon>
        <taxon>Aspergillaceae</taxon>
        <taxon>Aspergillus</taxon>
        <taxon>Aspergillus subgen. Circumdati</taxon>
    </lineage>
</organism>
<dbReference type="AlphaFoldDB" id="A0A5N6ZWH0"/>
<keyword evidence="2" id="KW-1185">Reference proteome</keyword>
<name>A0A5N6ZWH0_9EURO</name>
<reference evidence="1 2" key="1">
    <citation type="submission" date="2019-04" db="EMBL/GenBank/DDBJ databases">
        <title>Friends and foes A comparative genomics studyof 23 Aspergillus species from section Flavi.</title>
        <authorList>
            <consortium name="DOE Joint Genome Institute"/>
            <person name="Kjaerbolling I."/>
            <person name="Vesth T."/>
            <person name="Frisvad J.C."/>
            <person name="Nybo J.L."/>
            <person name="Theobald S."/>
            <person name="Kildgaard S."/>
            <person name="Isbrandt T."/>
            <person name="Kuo A."/>
            <person name="Sato A."/>
            <person name="Lyhne E.K."/>
            <person name="Kogle M.E."/>
            <person name="Wiebenga A."/>
            <person name="Kun R.S."/>
            <person name="Lubbers R.J."/>
            <person name="Makela M.R."/>
            <person name="Barry K."/>
            <person name="Chovatia M."/>
            <person name="Clum A."/>
            <person name="Daum C."/>
            <person name="Haridas S."/>
            <person name="He G."/>
            <person name="LaButti K."/>
            <person name="Lipzen A."/>
            <person name="Mondo S."/>
            <person name="Riley R."/>
            <person name="Salamov A."/>
            <person name="Simmons B.A."/>
            <person name="Magnuson J.K."/>
            <person name="Henrissat B."/>
            <person name="Mortensen U.H."/>
            <person name="Larsen T.O."/>
            <person name="Devries R.P."/>
            <person name="Grigoriev I.V."/>
            <person name="Machida M."/>
            <person name="Baker S.E."/>
            <person name="Andersen M.R."/>
        </authorList>
    </citation>
    <scope>NUCLEOTIDE SEQUENCE [LARGE SCALE GENOMIC DNA]</scope>
    <source>
        <strain evidence="1 2">CBS 763.97</strain>
    </source>
</reference>
<dbReference type="Proteomes" id="UP000326268">
    <property type="component" value="Unassembled WGS sequence"/>
</dbReference>